<dbReference type="InterPro" id="IPR000600">
    <property type="entry name" value="ROK"/>
</dbReference>
<dbReference type="PANTHER" id="PTHR18964:SF149">
    <property type="entry name" value="BIFUNCTIONAL UDP-N-ACETYLGLUCOSAMINE 2-EPIMERASE_N-ACETYLMANNOSAMINE KINASE"/>
    <property type="match status" value="1"/>
</dbReference>
<comment type="similarity">
    <text evidence="1">Belongs to the ROK (NagC/XylR) family.</text>
</comment>
<proteinExistence type="inferred from homology"/>
<reference evidence="2 3" key="1">
    <citation type="submission" date="2023-04" db="EMBL/GenBank/DDBJ databases">
        <title>Streptomyces chengmaiensis sp. nov. isolated from the stem of mangrove plant in Hainan.</title>
        <authorList>
            <person name="Huang X."/>
            <person name="Zhou S."/>
            <person name="Chu X."/>
            <person name="Xie Y."/>
            <person name="Lin Y."/>
        </authorList>
    </citation>
    <scope>NUCLEOTIDE SEQUENCE [LARGE SCALE GENOMIC DNA]</scope>
    <source>
        <strain evidence="2 3">HNM0663</strain>
    </source>
</reference>
<comment type="caution">
    <text evidence="2">The sequence shown here is derived from an EMBL/GenBank/DDBJ whole genome shotgun (WGS) entry which is preliminary data.</text>
</comment>
<sequence>MIVKKLGARQLITSDAAVGSGRGRRPKPIYGNRHRYIVGLEIAPTRITGAIMNLRGNLVLRKHHELPPPEKHQPVDVDVVIDGIYDLITHFKSELPSEGNTTRSTTTNPLLGIGVAVSGHVDWHLGEVRYSPDLHWGMPWQPRSSTLRELIKAATRIKRVVVDNDANARAAGHRWFGAARQLSDDPFAVVVVTPNGVGGAQFIDGALVRGATGMATEVGHLTIERKGRWCRCGNRGCVEALATQGAIVESAKAKNLEEARRLAAEGDAVAGKAFADAGDALGVGVANLINLSDPATVILAGPAVTRSRRESGSLVVFSDDYHEAMRQAIKKNTFGQCGDLDRLLRIAEDEEHEEWNGAQGAATLVIHDIIAGLVDVSDLVQS</sequence>
<dbReference type="EMBL" id="JARWBG010000095">
    <property type="protein sequence ID" value="MDH2393975.1"/>
    <property type="molecule type" value="Genomic_DNA"/>
</dbReference>
<dbReference type="SUPFAM" id="SSF53067">
    <property type="entry name" value="Actin-like ATPase domain"/>
    <property type="match status" value="1"/>
</dbReference>
<gene>
    <name evidence="2" type="ORF">QCN29_35550</name>
</gene>
<dbReference type="PANTHER" id="PTHR18964">
    <property type="entry name" value="ROK (REPRESSOR, ORF, KINASE) FAMILY"/>
    <property type="match status" value="1"/>
</dbReference>
<organism evidence="2 3">
    <name type="scientific">Streptomyces chengmaiensis</name>
    <dbReference type="NCBI Taxonomy" id="3040919"/>
    <lineage>
        <taxon>Bacteria</taxon>
        <taxon>Bacillati</taxon>
        <taxon>Actinomycetota</taxon>
        <taxon>Actinomycetes</taxon>
        <taxon>Kitasatosporales</taxon>
        <taxon>Streptomycetaceae</taxon>
        <taxon>Streptomyces</taxon>
    </lineage>
</organism>
<dbReference type="Gene3D" id="3.30.420.40">
    <property type="match status" value="2"/>
</dbReference>
<dbReference type="Pfam" id="PF00480">
    <property type="entry name" value="ROK"/>
    <property type="match status" value="1"/>
</dbReference>
<keyword evidence="3" id="KW-1185">Reference proteome</keyword>
<evidence type="ECO:0000313" key="3">
    <source>
        <dbReference type="Proteomes" id="UP001223144"/>
    </source>
</evidence>
<name>A0ABT6HZ77_9ACTN</name>
<evidence type="ECO:0000256" key="1">
    <source>
        <dbReference type="ARBA" id="ARBA00006479"/>
    </source>
</evidence>
<protein>
    <submittedName>
        <fullName evidence="2">ROK family protein</fullName>
    </submittedName>
</protein>
<dbReference type="InterPro" id="IPR043129">
    <property type="entry name" value="ATPase_NBD"/>
</dbReference>
<dbReference type="RefSeq" id="WP_279933367.1">
    <property type="nucleotide sequence ID" value="NZ_JARWBG010000095.1"/>
</dbReference>
<evidence type="ECO:0000313" key="2">
    <source>
        <dbReference type="EMBL" id="MDH2393975.1"/>
    </source>
</evidence>
<dbReference type="Proteomes" id="UP001223144">
    <property type="component" value="Unassembled WGS sequence"/>
</dbReference>
<accession>A0ABT6HZ77</accession>